<keyword evidence="1" id="KW-1133">Transmembrane helix</keyword>
<dbReference type="EMBL" id="HBUF01090072">
    <property type="protein sequence ID" value="CAG6635473.1"/>
    <property type="molecule type" value="Transcribed_RNA"/>
</dbReference>
<feature type="transmembrane region" description="Helical" evidence="1">
    <location>
        <begin position="30"/>
        <end position="46"/>
    </location>
</feature>
<protein>
    <submittedName>
        <fullName evidence="2">Uncharacterized protein</fullName>
    </submittedName>
</protein>
<sequence>MENRVQELRVSCLFPFQEHMAVLQNRTKGAYLPSVLGFAIFTMFLYKSSFFPLSIFFTDQSSIAVCTIKWVKWDKQIIVCVLYRNIVKISKPRSERKSRYAPLVLERQNTV</sequence>
<reference evidence="2" key="1">
    <citation type="submission" date="2021-05" db="EMBL/GenBank/DDBJ databases">
        <authorList>
            <person name="Alioto T."/>
            <person name="Alioto T."/>
            <person name="Gomez Garrido J."/>
        </authorList>
    </citation>
    <scope>NUCLEOTIDE SEQUENCE</scope>
</reference>
<evidence type="ECO:0000313" key="2">
    <source>
        <dbReference type="EMBL" id="CAG6635473.1"/>
    </source>
</evidence>
<organism evidence="2">
    <name type="scientific">Cacopsylla melanoneura</name>
    <dbReference type="NCBI Taxonomy" id="428564"/>
    <lineage>
        <taxon>Eukaryota</taxon>
        <taxon>Metazoa</taxon>
        <taxon>Ecdysozoa</taxon>
        <taxon>Arthropoda</taxon>
        <taxon>Hexapoda</taxon>
        <taxon>Insecta</taxon>
        <taxon>Pterygota</taxon>
        <taxon>Neoptera</taxon>
        <taxon>Paraneoptera</taxon>
        <taxon>Hemiptera</taxon>
        <taxon>Sternorrhyncha</taxon>
        <taxon>Psylloidea</taxon>
        <taxon>Psyllidae</taxon>
        <taxon>Psyllinae</taxon>
        <taxon>Cacopsylla</taxon>
    </lineage>
</organism>
<keyword evidence="1" id="KW-0812">Transmembrane</keyword>
<name>A0A8D8VTU1_9HEMI</name>
<keyword evidence="1" id="KW-0472">Membrane</keyword>
<accession>A0A8D8VTU1</accession>
<dbReference type="AlphaFoldDB" id="A0A8D8VTU1"/>
<proteinExistence type="predicted"/>
<evidence type="ECO:0000256" key="1">
    <source>
        <dbReference type="SAM" id="Phobius"/>
    </source>
</evidence>